<keyword evidence="2" id="KW-0472">Membrane</keyword>
<feature type="transmembrane region" description="Helical" evidence="2">
    <location>
        <begin position="251"/>
        <end position="269"/>
    </location>
</feature>
<sequence length="808" mass="89367">MRDQWTSQPLTCQPLTCVSCAAKRRWRCVIAGFLLTGVLACGALLAYAETLEVEEDDEPISHVPSARAPSIRVIAEESDSWEMKLAPSLLGVLMGLLLAVVHVPGSAERTAEGRACKIVATGILLLQSAFIVEFQWHWLYTPSSCKGGIRYRWLSILDCLSMVVLGLYCAVKPHPTSGYVYDALWCVYGFAFTSLLYIAMDIYIECDWEAISQLTAALALTTEAILFGWVAQLFQARMQSAGDESLASSKAWVYTMVVMFQANVELVVVESFSRKDGHAFMILHIVGIGLKVVFLVIWCFSTYLMARSLFHSSRVLRLERKRTRGVARQQAHWATRIIRMEIAVVLTIGITTFATWLVAAAFSAIDLCCINNPNSVVSWSRLRTFLHRSDVMVNAIGIALMSGVLWRAPLPTANDLERVEEISRMRHGNSLSHLEVHEKEAYEAKAEELAGRGFHLRSLLEFWDLLLDQTLMPGFCPSSSLTVDVVRGAIIPLSRKGGGGVALATKWNCEQALVPQCMVTHSWSNSFINLSAAIVGDALGLETYGDITRRLCTKAGLSTVVSELQAAEKLDSTYWVCAFSINQHATICSSFGPSPPWGTAAWIAWDRKTRDSVTGIRYPLCTCREPKTFDDFVTCEVNKFDSTMSLLAREVASVSQVVVVDPQFDVLFRAWCVAEIVEGNILGIPARISVQSRDAVDENYDRLSLLDVRACEASVQSDKDMILSKIADVDVFNLRLQQLVFSAQGLFGGWLDGIERSRHVATIVRRSTQSLKLAEKTMPRICCFKRASSSESSESPSSESETSCGSTV</sequence>
<name>A0A812KA45_SYMPI</name>
<keyword evidence="4" id="KW-1185">Reference proteome</keyword>
<accession>A0A812KA45</accession>
<feature type="transmembrane region" description="Helical" evidence="2">
    <location>
        <begin position="183"/>
        <end position="204"/>
    </location>
</feature>
<feature type="transmembrane region" description="Helical" evidence="2">
    <location>
        <begin position="342"/>
        <end position="365"/>
    </location>
</feature>
<dbReference type="EMBL" id="CAJNIZ010003858">
    <property type="protein sequence ID" value="CAE7226569.1"/>
    <property type="molecule type" value="Genomic_DNA"/>
</dbReference>
<proteinExistence type="predicted"/>
<keyword evidence="2" id="KW-1133">Transmembrane helix</keyword>
<feature type="transmembrane region" description="Helical" evidence="2">
    <location>
        <begin position="28"/>
        <end position="48"/>
    </location>
</feature>
<gene>
    <name evidence="3" type="ORF">SPIL2461_LOCUS3231</name>
</gene>
<evidence type="ECO:0000256" key="2">
    <source>
        <dbReference type="SAM" id="Phobius"/>
    </source>
</evidence>
<dbReference type="OrthoDB" id="421947at2759"/>
<evidence type="ECO:0000256" key="1">
    <source>
        <dbReference type="SAM" id="MobiDB-lite"/>
    </source>
</evidence>
<dbReference type="AlphaFoldDB" id="A0A812KA45"/>
<evidence type="ECO:0000313" key="4">
    <source>
        <dbReference type="Proteomes" id="UP000649617"/>
    </source>
</evidence>
<feature type="region of interest" description="Disordered" evidence="1">
    <location>
        <begin position="788"/>
        <end position="808"/>
    </location>
</feature>
<protein>
    <submittedName>
        <fullName evidence="3">Uncharacterized protein</fullName>
    </submittedName>
</protein>
<feature type="transmembrane region" description="Helical" evidence="2">
    <location>
        <begin position="281"/>
        <end position="306"/>
    </location>
</feature>
<feature type="transmembrane region" description="Helical" evidence="2">
    <location>
        <begin position="151"/>
        <end position="171"/>
    </location>
</feature>
<organism evidence="3 4">
    <name type="scientific">Symbiodinium pilosum</name>
    <name type="common">Dinoflagellate</name>
    <dbReference type="NCBI Taxonomy" id="2952"/>
    <lineage>
        <taxon>Eukaryota</taxon>
        <taxon>Sar</taxon>
        <taxon>Alveolata</taxon>
        <taxon>Dinophyceae</taxon>
        <taxon>Suessiales</taxon>
        <taxon>Symbiodiniaceae</taxon>
        <taxon>Symbiodinium</taxon>
    </lineage>
</organism>
<evidence type="ECO:0000313" key="3">
    <source>
        <dbReference type="EMBL" id="CAE7226569.1"/>
    </source>
</evidence>
<keyword evidence="2" id="KW-0812">Transmembrane</keyword>
<dbReference type="Proteomes" id="UP000649617">
    <property type="component" value="Unassembled WGS sequence"/>
</dbReference>
<reference evidence="3" key="1">
    <citation type="submission" date="2021-02" db="EMBL/GenBank/DDBJ databases">
        <authorList>
            <person name="Dougan E. K."/>
            <person name="Rhodes N."/>
            <person name="Thang M."/>
            <person name="Chan C."/>
        </authorList>
    </citation>
    <scope>NUCLEOTIDE SEQUENCE</scope>
</reference>
<comment type="caution">
    <text evidence="3">The sequence shown here is derived from an EMBL/GenBank/DDBJ whole genome shotgun (WGS) entry which is preliminary data.</text>
</comment>
<feature type="transmembrane region" description="Helical" evidence="2">
    <location>
        <begin position="115"/>
        <end position="139"/>
    </location>
</feature>
<feature type="compositionally biased region" description="Low complexity" evidence="1">
    <location>
        <begin position="789"/>
        <end position="808"/>
    </location>
</feature>
<feature type="transmembrane region" description="Helical" evidence="2">
    <location>
        <begin position="210"/>
        <end position="230"/>
    </location>
</feature>
<feature type="transmembrane region" description="Helical" evidence="2">
    <location>
        <begin position="85"/>
        <end position="103"/>
    </location>
</feature>